<proteinExistence type="predicted"/>
<accession>A0A9Q1RH02</accession>
<keyword evidence="2" id="KW-1185">Reference proteome</keyword>
<dbReference type="Proteomes" id="UP001152561">
    <property type="component" value="Unassembled WGS sequence"/>
</dbReference>
<gene>
    <name evidence="1" type="ORF">K7X08_023051</name>
</gene>
<dbReference type="EMBL" id="JAJAGQ010000008">
    <property type="protein sequence ID" value="KAJ8556293.1"/>
    <property type="molecule type" value="Genomic_DNA"/>
</dbReference>
<sequence>MICLKVGKIQSGTEPASSNHLISSSTNVNLSFFKKVALLVKFPCIPFTNQMQVFLCFANSVASTSRGFSGSELLLGHGLMHGLQLYAG</sequence>
<name>A0A9Q1RH02_9SOLA</name>
<dbReference type="AlphaFoldDB" id="A0A9Q1RH02"/>
<comment type="caution">
    <text evidence="1">The sequence shown here is derived from an EMBL/GenBank/DDBJ whole genome shotgun (WGS) entry which is preliminary data.</text>
</comment>
<reference evidence="2" key="1">
    <citation type="journal article" date="2023" name="Proc. Natl. Acad. Sci. U.S.A.">
        <title>Genomic and structural basis for evolution of tropane alkaloid biosynthesis.</title>
        <authorList>
            <person name="Wanga Y.-J."/>
            <person name="Taina T."/>
            <person name="Yua J.-Y."/>
            <person name="Lia J."/>
            <person name="Xua B."/>
            <person name="Chenc J."/>
            <person name="D'Auriad J.C."/>
            <person name="Huanga J.-P."/>
            <person name="Huanga S.-X."/>
        </authorList>
    </citation>
    <scope>NUCLEOTIDE SEQUENCE [LARGE SCALE GENOMIC DNA]</scope>
    <source>
        <strain evidence="2">cv. KIB-2019</strain>
    </source>
</reference>
<evidence type="ECO:0000313" key="2">
    <source>
        <dbReference type="Proteomes" id="UP001152561"/>
    </source>
</evidence>
<organism evidence="1 2">
    <name type="scientific">Anisodus acutangulus</name>
    <dbReference type="NCBI Taxonomy" id="402998"/>
    <lineage>
        <taxon>Eukaryota</taxon>
        <taxon>Viridiplantae</taxon>
        <taxon>Streptophyta</taxon>
        <taxon>Embryophyta</taxon>
        <taxon>Tracheophyta</taxon>
        <taxon>Spermatophyta</taxon>
        <taxon>Magnoliopsida</taxon>
        <taxon>eudicotyledons</taxon>
        <taxon>Gunneridae</taxon>
        <taxon>Pentapetalae</taxon>
        <taxon>asterids</taxon>
        <taxon>lamiids</taxon>
        <taxon>Solanales</taxon>
        <taxon>Solanaceae</taxon>
        <taxon>Solanoideae</taxon>
        <taxon>Hyoscyameae</taxon>
        <taxon>Anisodus</taxon>
    </lineage>
</organism>
<protein>
    <submittedName>
        <fullName evidence="1">Uncharacterized protein</fullName>
    </submittedName>
</protein>
<evidence type="ECO:0000313" key="1">
    <source>
        <dbReference type="EMBL" id="KAJ8556293.1"/>
    </source>
</evidence>